<evidence type="ECO:0000313" key="3">
    <source>
        <dbReference type="Proteomes" id="UP000318437"/>
    </source>
</evidence>
<gene>
    <name evidence="2" type="ORF">Pla144_46470</name>
</gene>
<evidence type="ECO:0008006" key="4">
    <source>
        <dbReference type="Google" id="ProtNLM"/>
    </source>
</evidence>
<feature type="signal peptide" evidence="1">
    <location>
        <begin position="1"/>
        <end position="24"/>
    </location>
</feature>
<dbReference type="EMBL" id="SJPS01000011">
    <property type="protein sequence ID" value="TWU21238.1"/>
    <property type="molecule type" value="Genomic_DNA"/>
</dbReference>
<comment type="caution">
    <text evidence="2">The sequence shown here is derived from an EMBL/GenBank/DDBJ whole genome shotgun (WGS) entry which is preliminary data.</text>
</comment>
<dbReference type="RefSeq" id="WP_146452882.1">
    <property type="nucleotide sequence ID" value="NZ_SJPS01000011.1"/>
</dbReference>
<sequence precursor="true">MLRLLPQLLLFLTAWLLGTSGAFAQRVQFPSQVPSYDVTPPGYTPPSLPPTTSPLTSSFDPYANPSLGTPPPDIPYTVSPQFAQPQQFGQPPLGQPIAPQLAPPVTPVVPQQGGSLYPNGLPNQWNSNTYAYGNSDGTVAQLQRLMQQISAEQTYLYTDGGVTGFGIDRTELAATFGVPIFYNPETPLLVTPGFAFNWWSGPSLDGFDLPPRVYDAYIDGAWHPQFNQFLSADLGLRTGVWTDFNNWNDAIRIMGRALGEVALTPKLSMLGGIWYLDRNAVKLLPAGGVHWRPNELWDMYLVFPNPKIRRRSITVGTSQWWIYLAGEYGGGRWAVERIEGDDTVDYNDIRVFTGIEWETQTQIRGHIEVGFAFDREIVYGQTATPNLDLDNTFMFRGGFDF</sequence>
<name>A0A5C6CAJ1_9BACT</name>
<protein>
    <recommendedName>
        <fullName evidence="4">Outer membrane protein beta-barrel domain-containing protein</fullName>
    </recommendedName>
</protein>
<dbReference type="OrthoDB" id="249490at2"/>
<feature type="chain" id="PRO_5022666124" description="Outer membrane protein beta-barrel domain-containing protein" evidence="1">
    <location>
        <begin position="25"/>
        <end position="401"/>
    </location>
</feature>
<accession>A0A5C6CAJ1</accession>
<evidence type="ECO:0000313" key="2">
    <source>
        <dbReference type="EMBL" id="TWU21238.1"/>
    </source>
</evidence>
<dbReference type="AlphaFoldDB" id="A0A5C6CAJ1"/>
<organism evidence="2 3">
    <name type="scientific">Bythopirellula polymerisocia</name>
    <dbReference type="NCBI Taxonomy" id="2528003"/>
    <lineage>
        <taxon>Bacteria</taxon>
        <taxon>Pseudomonadati</taxon>
        <taxon>Planctomycetota</taxon>
        <taxon>Planctomycetia</taxon>
        <taxon>Pirellulales</taxon>
        <taxon>Lacipirellulaceae</taxon>
        <taxon>Bythopirellula</taxon>
    </lineage>
</organism>
<keyword evidence="1" id="KW-0732">Signal</keyword>
<reference evidence="2 3" key="1">
    <citation type="submission" date="2019-02" db="EMBL/GenBank/DDBJ databases">
        <title>Deep-cultivation of Planctomycetes and their phenomic and genomic characterization uncovers novel biology.</title>
        <authorList>
            <person name="Wiegand S."/>
            <person name="Jogler M."/>
            <person name="Boedeker C."/>
            <person name="Pinto D."/>
            <person name="Vollmers J."/>
            <person name="Rivas-Marin E."/>
            <person name="Kohn T."/>
            <person name="Peeters S.H."/>
            <person name="Heuer A."/>
            <person name="Rast P."/>
            <person name="Oberbeckmann S."/>
            <person name="Bunk B."/>
            <person name="Jeske O."/>
            <person name="Meyerdierks A."/>
            <person name="Storesund J.E."/>
            <person name="Kallscheuer N."/>
            <person name="Luecker S."/>
            <person name="Lage O.M."/>
            <person name="Pohl T."/>
            <person name="Merkel B.J."/>
            <person name="Hornburger P."/>
            <person name="Mueller R.-W."/>
            <person name="Bruemmer F."/>
            <person name="Labrenz M."/>
            <person name="Spormann A.M."/>
            <person name="Op Den Camp H."/>
            <person name="Overmann J."/>
            <person name="Amann R."/>
            <person name="Jetten M.S.M."/>
            <person name="Mascher T."/>
            <person name="Medema M.H."/>
            <person name="Devos D.P."/>
            <person name="Kaster A.-K."/>
            <person name="Ovreas L."/>
            <person name="Rohde M."/>
            <person name="Galperin M.Y."/>
            <person name="Jogler C."/>
        </authorList>
    </citation>
    <scope>NUCLEOTIDE SEQUENCE [LARGE SCALE GENOMIC DNA]</scope>
    <source>
        <strain evidence="2 3">Pla144</strain>
    </source>
</reference>
<dbReference type="Proteomes" id="UP000318437">
    <property type="component" value="Unassembled WGS sequence"/>
</dbReference>
<keyword evidence="3" id="KW-1185">Reference proteome</keyword>
<proteinExistence type="predicted"/>
<evidence type="ECO:0000256" key="1">
    <source>
        <dbReference type="SAM" id="SignalP"/>
    </source>
</evidence>